<dbReference type="RefSeq" id="WP_013539397.1">
    <property type="nucleotide sequence ID" value="NC_014931.1"/>
</dbReference>
<name>E6VAP2_VARPE</name>
<proteinExistence type="predicted"/>
<dbReference type="Proteomes" id="UP000008917">
    <property type="component" value="Chromosome"/>
</dbReference>
<evidence type="ECO:0008006" key="3">
    <source>
        <dbReference type="Google" id="ProtNLM"/>
    </source>
</evidence>
<dbReference type="Gene3D" id="1.20.120.520">
    <property type="entry name" value="nmb1532 protein domain like"/>
    <property type="match status" value="1"/>
</dbReference>
<evidence type="ECO:0000313" key="2">
    <source>
        <dbReference type="Proteomes" id="UP000008917"/>
    </source>
</evidence>
<organism evidence="1 2">
    <name type="scientific">Variovorax paradoxus (strain EPS)</name>
    <dbReference type="NCBI Taxonomy" id="595537"/>
    <lineage>
        <taxon>Bacteria</taxon>
        <taxon>Pseudomonadati</taxon>
        <taxon>Pseudomonadota</taxon>
        <taxon>Betaproteobacteria</taxon>
        <taxon>Burkholderiales</taxon>
        <taxon>Comamonadaceae</taxon>
        <taxon>Variovorax</taxon>
    </lineage>
</organism>
<accession>E6VAP2</accession>
<dbReference type="CDD" id="cd12109">
    <property type="entry name" value="Hr_FBXL5"/>
    <property type="match status" value="1"/>
</dbReference>
<reference evidence="1 2" key="2">
    <citation type="journal article" date="2013" name="Genome Announc.">
        <title>Genome of the Root-Associated Plant Growth-Promoting Bacterium Variovorax paradoxus Strain EPS.</title>
        <authorList>
            <person name="Han J.I."/>
            <person name="Spain J.C."/>
            <person name="Leadbetter J.R."/>
            <person name="Ovchinnikova G."/>
            <person name="Goodwin L.A."/>
            <person name="Han C.S."/>
            <person name="Woyke T."/>
            <person name="Davenport K.W."/>
            <person name="Orwin P.M."/>
        </authorList>
    </citation>
    <scope>NUCLEOTIDE SEQUENCE [LARGE SCALE GENOMIC DNA]</scope>
    <source>
        <strain evidence="1 2">EPS</strain>
    </source>
</reference>
<dbReference type="GO" id="GO:0006879">
    <property type="term" value="P:intracellular iron ion homeostasis"/>
    <property type="evidence" value="ECO:0007669"/>
    <property type="project" value="InterPro"/>
</dbReference>
<dbReference type="AlphaFoldDB" id="E6VAP2"/>
<dbReference type="HOGENOM" id="CLU_103728_0_0_4"/>
<dbReference type="eggNOG" id="ENOG502ZARX">
    <property type="taxonomic scope" value="Bacteria"/>
</dbReference>
<gene>
    <name evidence="1" type="ordered locus">Varpa_0934</name>
</gene>
<reference evidence="2" key="1">
    <citation type="submission" date="2010-12" db="EMBL/GenBank/DDBJ databases">
        <title>Complete sequence of Variovorax paradoxus EPS.</title>
        <authorList>
            <consortium name="US DOE Joint Genome Institute"/>
            <person name="Lucas S."/>
            <person name="Copeland A."/>
            <person name="Lapidus A."/>
            <person name="Cheng J.-F."/>
            <person name="Goodwin L."/>
            <person name="Pitluck S."/>
            <person name="Teshima H."/>
            <person name="Detter J.C."/>
            <person name="Han C."/>
            <person name="Tapia R."/>
            <person name="Land M."/>
            <person name="Hauser L."/>
            <person name="Kyrpides N."/>
            <person name="Ivanova N."/>
            <person name="Ovchinnikova G."/>
            <person name="Orwin P."/>
            <person name="Han J.-I.G."/>
            <person name="Woyke T."/>
        </authorList>
    </citation>
    <scope>NUCLEOTIDE SEQUENCE [LARGE SCALE GENOMIC DNA]</scope>
    <source>
        <strain evidence="2">EPS</strain>
    </source>
</reference>
<dbReference type="OrthoDB" id="5654170at2"/>
<dbReference type="KEGG" id="vpe:Varpa_0934"/>
<dbReference type="STRING" id="595537.Varpa_0934"/>
<sequence length="243" mass="27100">MDDPINFHDSMNHFDPPRADIYSGIHKALRALMADTLVKLGRMDAEDLQDVAQVVQRVLQMLDFCRTHADHESRFIHPTLEVHAPGTSRAVAYEHVEHDAQTRHIGIQARALLECTAAQRAPAAAALYRTLALFVASNFEHLHLEETVHNAVLWSHCTDAEIMSLHDALVRSVAPEDLMFILRWLVPSLAPAERAATMRKLQLDAPPGVLQAALDVVRPHLADGEWLKLMGALEQEHAHIAQA</sequence>
<dbReference type="InterPro" id="IPR045808">
    <property type="entry name" value="Hr_FBXL5"/>
</dbReference>
<protein>
    <recommendedName>
        <fullName evidence="3">Hemerythrin-like domain-containing protein</fullName>
    </recommendedName>
</protein>
<dbReference type="EMBL" id="CP002417">
    <property type="protein sequence ID" value="ADU35152.1"/>
    <property type="molecule type" value="Genomic_DNA"/>
</dbReference>
<evidence type="ECO:0000313" key="1">
    <source>
        <dbReference type="EMBL" id="ADU35152.1"/>
    </source>
</evidence>